<feature type="compositionally biased region" description="Low complexity" evidence="6">
    <location>
        <begin position="1738"/>
        <end position="1754"/>
    </location>
</feature>
<dbReference type="STRING" id="312017.I7M4B1"/>
<feature type="region of interest" description="Disordered" evidence="6">
    <location>
        <begin position="265"/>
        <end position="305"/>
    </location>
</feature>
<feature type="compositionally biased region" description="Low complexity" evidence="6">
    <location>
        <begin position="3458"/>
        <end position="3477"/>
    </location>
</feature>
<feature type="compositionally biased region" description="Basic residues" evidence="6">
    <location>
        <begin position="2381"/>
        <end position="2390"/>
    </location>
</feature>
<feature type="region of interest" description="Disordered" evidence="6">
    <location>
        <begin position="2076"/>
        <end position="2097"/>
    </location>
</feature>
<dbReference type="SMART" id="SM00249">
    <property type="entry name" value="PHD"/>
    <property type="match status" value="1"/>
</dbReference>
<feature type="compositionally biased region" description="Polar residues" evidence="6">
    <location>
        <begin position="2966"/>
        <end position="2981"/>
    </location>
</feature>
<feature type="compositionally biased region" description="Basic residues" evidence="6">
    <location>
        <begin position="960"/>
        <end position="976"/>
    </location>
</feature>
<feature type="compositionally biased region" description="Basic and acidic residues" evidence="6">
    <location>
        <begin position="3084"/>
        <end position="3094"/>
    </location>
</feature>
<feature type="compositionally biased region" description="Basic and acidic residues" evidence="6">
    <location>
        <begin position="3322"/>
        <end position="3333"/>
    </location>
</feature>
<accession>I7M4B1</accession>
<proteinExistence type="predicted"/>
<feature type="domain" description="PHD-type" evidence="7">
    <location>
        <begin position="2397"/>
        <end position="2447"/>
    </location>
</feature>
<dbReference type="Gene3D" id="3.30.40.10">
    <property type="entry name" value="Zinc/RING finger domain, C3HC4 (zinc finger)"/>
    <property type="match status" value="1"/>
</dbReference>
<feature type="compositionally biased region" description="Basic and acidic residues" evidence="6">
    <location>
        <begin position="2344"/>
        <end position="2373"/>
    </location>
</feature>
<feature type="compositionally biased region" description="Polar residues" evidence="6">
    <location>
        <begin position="430"/>
        <end position="443"/>
    </location>
</feature>
<feature type="region of interest" description="Disordered" evidence="6">
    <location>
        <begin position="330"/>
        <end position="353"/>
    </location>
</feature>
<feature type="compositionally biased region" description="Low complexity" evidence="6">
    <location>
        <begin position="1714"/>
        <end position="1725"/>
    </location>
</feature>
<keyword evidence="5" id="KW-0175">Coiled coil</keyword>
<dbReference type="GO" id="GO:0008270">
    <property type="term" value="F:zinc ion binding"/>
    <property type="evidence" value="ECO:0007669"/>
    <property type="project" value="UniProtKB-KW"/>
</dbReference>
<dbReference type="EMBL" id="GG662308">
    <property type="protein sequence ID" value="EAS06140.2"/>
    <property type="molecule type" value="Genomic_DNA"/>
</dbReference>
<evidence type="ECO:0000256" key="4">
    <source>
        <dbReference type="PROSITE-ProRule" id="PRU00146"/>
    </source>
</evidence>
<feature type="compositionally biased region" description="Low complexity" evidence="6">
    <location>
        <begin position="685"/>
        <end position="694"/>
    </location>
</feature>
<feature type="compositionally biased region" description="Low complexity" evidence="6">
    <location>
        <begin position="2918"/>
        <end position="2928"/>
    </location>
</feature>
<feature type="region of interest" description="Disordered" evidence="6">
    <location>
        <begin position="3448"/>
        <end position="3527"/>
    </location>
</feature>
<protein>
    <submittedName>
        <fullName evidence="8">PHD-finger protein</fullName>
    </submittedName>
</protein>
<keyword evidence="2 4" id="KW-0863">Zinc-finger</keyword>
<feature type="region of interest" description="Disordered" evidence="6">
    <location>
        <begin position="1976"/>
        <end position="1998"/>
    </location>
</feature>
<feature type="compositionally biased region" description="Polar residues" evidence="6">
    <location>
        <begin position="701"/>
        <end position="716"/>
    </location>
</feature>
<feature type="region of interest" description="Disordered" evidence="6">
    <location>
        <begin position="2337"/>
        <end position="2390"/>
    </location>
</feature>
<dbReference type="CDD" id="cd15492">
    <property type="entry name" value="PHD_BRPF_JADE_like"/>
    <property type="match status" value="1"/>
</dbReference>
<feature type="region of interest" description="Disordered" evidence="6">
    <location>
        <begin position="1627"/>
        <end position="1657"/>
    </location>
</feature>
<reference evidence="9" key="1">
    <citation type="journal article" date="2006" name="PLoS Biol.">
        <title>Macronuclear genome sequence of the ciliate Tetrahymena thermophila, a model eukaryote.</title>
        <authorList>
            <person name="Eisen J.A."/>
            <person name="Coyne R.S."/>
            <person name="Wu M."/>
            <person name="Wu D."/>
            <person name="Thiagarajan M."/>
            <person name="Wortman J.R."/>
            <person name="Badger J.H."/>
            <person name="Ren Q."/>
            <person name="Amedeo P."/>
            <person name="Jones K.M."/>
            <person name="Tallon L.J."/>
            <person name="Delcher A.L."/>
            <person name="Salzberg S.L."/>
            <person name="Silva J.C."/>
            <person name="Haas B.J."/>
            <person name="Majoros W.H."/>
            <person name="Farzad M."/>
            <person name="Carlton J.M."/>
            <person name="Smith R.K. Jr."/>
            <person name="Garg J."/>
            <person name="Pearlman R.E."/>
            <person name="Karrer K.M."/>
            <person name="Sun L."/>
            <person name="Manning G."/>
            <person name="Elde N.C."/>
            <person name="Turkewitz A.P."/>
            <person name="Asai D.J."/>
            <person name="Wilkes D.E."/>
            <person name="Wang Y."/>
            <person name="Cai H."/>
            <person name="Collins K."/>
            <person name="Stewart B.A."/>
            <person name="Lee S.R."/>
            <person name="Wilamowska K."/>
            <person name="Weinberg Z."/>
            <person name="Ruzzo W.L."/>
            <person name="Wloga D."/>
            <person name="Gaertig J."/>
            <person name="Frankel J."/>
            <person name="Tsao C.-C."/>
            <person name="Gorovsky M.A."/>
            <person name="Keeling P.J."/>
            <person name="Waller R.F."/>
            <person name="Patron N.J."/>
            <person name="Cherry J.M."/>
            <person name="Stover N.A."/>
            <person name="Krieger C.J."/>
            <person name="del Toro C."/>
            <person name="Ryder H.F."/>
            <person name="Williamson S.C."/>
            <person name="Barbeau R.A."/>
            <person name="Hamilton E.P."/>
            <person name="Orias E."/>
        </authorList>
    </citation>
    <scope>NUCLEOTIDE SEQUENCE [LARGE SCALE GENOMIC DNA]</scope>
    <source>
        <strain evidence="9">SB210</strain>
    </source>
</reference>
<keyword evidence="1" id="KW-0479">Metal-binding</keyword>
<feature type="region of interest" description="Disordered" evidence="6">
    <location>
        <begin position="930"/>
        <end position="1013"/>
    </location>
</feature>
<sequence length="3663" mass="425952">MTSCYLCKNSKSKEYTVRGFFDKSKLQGQYKEIPEEVDVHISCSLLFKDTRLLQVNGNWEVRGLEEILKHQVFSCQNCKQSFDWRSRPFIINCHYNECLEMGCIQKKNRCSKHHCAFPLDLRCIYEMQVYDIFLESEEIPCKLKFLCFKHTQKRVGGGFNILQIQEQIMQKVFQNSQNPQPQSQFNYQVKQPIHQPNHLKSGEHLLGQKYDQNAYNQNQGQHYNQQKQQAIQAYGNSNVNQNKQQFNQGEMQGYQPQIIQQFPAAPQTQNPQQYVKNSSNQQKLVQTSQPISNPQFSQHQQQKLNQEYSNNQQQTYQQYDLQGRPVQIPPPSPRMTYQGGNQIPNNNQAYDQNSVIPPTQQTTVGEVAQYNSQNSAIPPVQDPYYQHSAGDQQKVTSVVPQTQPVGQYPKNQQAYRQWDSNSQQYQQQSATYNPQNPKVQYSSQPNNPTIQPIQQQNQGIYKQTSNVNQQGFNEDPMQPVNQFNQPKQFQGVQPINQDYNNGQNAYNLHQNQSTQRGFTSNYQSAQFADVGGYNNMYNNDNYGNQNSYERQDNLQQNNQQVGTAIDPVQTHDNTYSFTSNNPPARLNKQTTQEYQANTQNSNTPAQTFITNSTGRKIMHPNVDTNPNGISVDITDQIKLKQLQQQSRKAQDQQQAVQSQQGYADNLTDNSQYQKTNSTIQSTPGLAPLQAQAPPTNGDFRNLNQQQNAQPATSNKFNQKQQHYYQNQNYPNSNQYQQGMAQNQQVPYQNNQGFSNQNYQNQQFQSVPNQNFNNQGMNQQIPNQNVQQNYVNNNKNNQQNNNFSYGVQGNGSFAPIQEKPRVNLPPQRERSQQSAQSFPQNDQGNFSVPMYRRPSQQQQFIPQNQQPSLIPHTLSNQQQLINDNALPQFNQSGQQNGTLQAQENDNQMNIEEPNIQPKFIVQEPVAAVVAAPETKKRGGKRGKKDTEPQNEVAKTNDIPLKHTKSAQKKMDKKKGKKQTAMEQEEEEVVGQSNQQTHTQQMKDESSTLQQNQNQIQENNSQNIQNNNNPQQQFGSENNIANKMESQESLDFKSQTSLGIQVQRQNLQIQKDQKFNQAQYQQHVQNIQQNPSKANQFQPPPQQLTHPQPSQNIIHPPPLSKQSSMQSLPPVLENPQNPIFEHQQQIQNNQLPRHPSGSVQPSNIAAQQMNRPQNVQPFKQQIRPHQALKKKSGPLINDSYKPFFVELVEVQHQIQQYQYHERMVYQQQQQQMMMRQHQIVQGQILQNQNFMNKQIKLSQNPGSQNYGQMAPQPQLSSQNSGKFGQQNVPFLNQNPSQAQQPQIQVIPPTHPTHQQQQPPYQKVSQNVQQNLVNGTNNQQIVQGQLNQNQKVNSQNPAHHLHQQQYPQGNLVQPASQDFKNDIGSYHPQNQNQGDISKVPTEQKDYRQQFSNQNFALENLHEAPLKQNQPIQQNSYQHHPFPQPHQKNNELTNYNNNYIQNPAQNTNLPYPNQFQQGGGGQLQSNLYRDQKNQDFNNSNKKYSNNQINTGTVVTNNLNHSFNPTQNNQYYSQQSNQFSQQQYNLEKQNSIQSLQQQRSISSQQQSYNQQISSQQNLAVPSNSHPSIDQFDSNNMIKSNNISNLYHNQGAPFRNPSGANLALNATVQQTSQTQISAQQNHGVQNRHSSIQSSEQLFQGPSNTNLNLQTLTSLKTLKQIDENVENIREEDLFREEMTESEESFWDYCSPENYQHLLPQHQSSQNNQQSSSRNKSKLGGIFNNQGAAQTQQKQTKKGQAANLSSQNLQKEKDPYFGIDPAKLIVKNFPQGEDEESVFQWWDQIDEVYFPNKIKEGFFNMLEIEKSKNISEMLQSLDIVEVDENGLTKHIPPIKLIQQIQSGVTENSSLYYLIAKDYYDEEPVPFKHPNYFSVLFYNQLNSNDYTGSDNQDNSSLLLKRLQQPNNGILAVFKLKMYDKKRPLTCEDKNIFDKLVSKIEIVPQNSKPKIEDIFQKLDYSLQIQNSTEKQEHNKNKKYSKQNKDKQDLSKYEPELCKQFIGNNQIIPIQQLKQTTPAQNSNDFLFDKNKITIKLKKLISLNSSAVYSSFQATNFLNKFLKNQKSKQEKLKDENSEQDDSDSETTKEYLQAQNNNLSPIECNIFALEYELTKLQTHQQLNQLKENVFKNSKQEGNYLELRELSVKINDNLKWLTIRKNLILGFSDRQRYDSENYFKYEAEEKTGINLSRSEVLQEKEMLEKMSSTEKENLNQQQLLARQLQSLQRAKRKNQKQEEEEDEEDDDQGEEKSQFNKDKKQRSKQNDDNEDEEEDDYNDEDEDGDEEESNPIEHENKKKEELKRNSRRSNRIKRILEDENATILSNENSIDGLETVQESDRLESPSVNRNKDIDDIESDQRKVDQKNKISASSNNKKKKKQKQKNKSKFLEIDCSVCFHHVNNENNTVVYCSQCSGSFHKHCYGIDFIPEEKFLCRKCEIKNQQIMKKKNTNSCQKQPLKEEVSKQFHCKLCTETLLPVISIFDDSYFYHPTCLFLFNYAIYKDQRLQLRDTVTHTSISDDVKKQNHIACEFCHSKKGLKVKCCHFGKPRKSFEKIHTLQKQKLYKKRNCQQSQVIDSKQEFQDLEKESENGNLMLAEVKELTEISSEKKQNEIKEEDLEKSCQIKEENDIIKQEESQDEEVEYSISGEYEEDELLDEEDEDYEDLGCNYYIHPLCAFLNGFEVWLDSREEDTECEKTIVDSDFQNLQHLGLKIFFKCKEHADRKNRNYDEQVYYRRYQINYRNICQYTTFQEYQQSITKQRTQEEEQWNEIANLAKEYMENYKYYTKIKLNRKEIEISYQQQEQFYQQNPNLKEQLHQLEIEEMEEEAAEQKEQEHLMLVNQQNLQNHHSLQNVEDFYEDENIANTNNMIEEGNSLDDIDNRNVLEEELDDEYDDEEENSQYKRRSRRNLSRNQQQHNQLSGKKSNQDIQDDYQDQIENEYSQDDTKKEVNRRRVLNQKKGQQKASLISQSSLSGGTGETSKNRRSSRRLVNNNQKGKSQYSSFLNADEEEENQDSSYNQGYSSFENTLNKINLKEFSNSQPITQDKHTNQQQSSLQALTQIISEKKQSTNIEQEEEFKGISKKDQKQSQPKQKGKKGLTSKYNDDDEEDHEDEEFGIENESQDEFDDDDFDEEDADDQKYAQKRGIGKFGRNKRTKPRRNQQKYNQNEQSSSSLENMQQISNSRGASPPNKQNGALTNNQEIQKVLSTARSLAKNGKIGKGTSIFAAQNKKKKVQKKIGSRNSLLSVENDEEEEQINEIEINKEIQQQDQCNPEVNTEIIQENNCQVNQEDELTRNQEQQFIVEQQQKLQVQTETDHVQNKPQVDEKEEQQITNENTQNSNYLDVKINTQHLKRSKSPSDKNTQEQVQKQDLEGDNLKLLAQNSDNQQQANQTKYNLRQQKSKNYKHNLIKEDNDFVYAQVVNNSQFIKQQQNAFSQFVNEQGQNEEDTSSNLPQNNLQNKKKQTSQTNIPQEGTPKQKNKKNSKQPPSSQQNTNQTKKGLDPSEQEQNDESFSSCVNNNQQANNQNEQIEITNQFSLNSQHSYEETHSNEQKLTVKGKINKKKQTKAQTSSQNSRQNRKANNRNKGQAHEQEHVQTTKVNDTATPLLDHHNNQKYVQSQKNFQINNPNESQELLDFDQFEQKDQILNPNNLKYN</sequence>
<dbReference type="OrthoDB" id="20839at2759"/>
<feature type="compositionally biased region" description="Polar residues" evidence="6">
    <location>
        <begin position="338"/>
        <end position="353"/>
    </location>
</feature>
<dbReference type="eggNOG" id="KOG0955">
    <property type="taxonomic scope" value="Eukaryota"/>
</dbReference>
<name>I7M4B1_TETTS</name>
<evidence type="ECO:0000256" key="6">
    <source>
        <dbReference type="SAM" id="MobiDB-lite"/>
    </source>
</evidence>
<feature type="compositionally biased region" description="Low complexity" evidence="6">
    <location>
        <begin position="1446"/>
        <end position="1464"/>
    </location>
</feature>
<feature type="compositionally biased region" description="Polar residues" evidence="6">
    <location>
        <begin position="3339"/>
        <end position="3349"/>
    </location>
</feature>
<feature type="compositionally biased region" description="Polar residues" evidence="6">
    <location>
        <begin position="989"/>
        <end position="998"/>
    </location>
</feature>
<keyword evidence="3" id="KW-0862">Zinc</keyword>
<feature type="compositionally biased region" description="Polar residues" evidence="6">
    <location>
        <begin position="270"/>
        <end position="304"/>
    </location>
</feature>
<feature type="compositionally biased region" description="Polar residues" evidence="6">
    <location>
        <begin position="1255"/>
        <end position="1290"/>
    </location>
</feature>
<feature type="compositionally biased region" description="Acidic residues" evidence="6">
    <location>
        <begin position="2936"/>
        <end position="2950"/>
    </location>
</feature>
<feature type="region of interest" description="Disordered" evidence="6">
    <location>
        <begin position="2893"/>
        <end position="3008"/>
    </location>
</feature>
<dbReference type="InterPro" id="IPR001965">
    <property type="entry name" value="Znf_PHD"/>
</dbReference>
<feature type="compositionally biased region" description="Polar residues" evidence="6">
    <location>
        <begin position="1573"/>
        <end position="1587"/>
    </location>
</feature>
<feature type="compositionally biased region" description="Low complexity" evidence="6">
    <location>
        <begin position="3493"/>
        <end position="3505"/>
    </location>
</feature>
<feature type="region of interest" description="Disordered" evidence="6">
    <location>
        <begin position="2232"/>
        <end position="2313"/>
    </location>
</feature>
<feature type="compositionally biased region" description="Basic and acidic residues" evidence="6">
    <location>
        <begin position="2297"/>
        <end position="2310"/>
    </location>
</feature>
<evidence type="ECO:0000256" key="5">
    <source>
        <dbReference type="SAM" id="Coils"/>
    </source>
</evidence>
<feature type="region of interest" description="Disordered" evidence="6">
    <location>
        <begin position="1431"/>
        <end position="1482"/>
    </location>
</feature>
<organism evidence="8 9">
    <name type="scientific">Tetrahymena thermophila (strain SB210)</name>
    <dbReference type="NCBI Taxonomy" id="312017"/>
    <lineage>
        <taxon>Eukaryota</taxon>
        <taxon>Sar</taxon>
        <taxon>Alveolata</taxon>
        <taxon>Ciliophora</taxon>
        <taxon>Intramacronucleata</taxon>
        <taxon>Oligohymenophorea</taxon>
        <taxon>Hymenostomatida</taxon>
        <taxon>Tetrahymenina</taxon>
        <taxon>Tetrahymenidae</taxon>
        <taxon>Tetrahymena</taxon>
    </lineage>
</organism>
<dbReference type="Pfam" id="PF13831">
    <property type="entry name" value="PHD_2"/>
    <property type="match status" value="1"/>
</dbReference>
<feature type="region of interest" description="Disordered" evidence="6">
    <location>
        <begin position="3321"/>
        <end position="3349"/>
    </location>
</feature>
<feature type="compositionally biased region" description="Low complexity" evidence="6">
    <location>
        <begin position="1550"/>
        <end position="1572"/>
    </location>
</feature>
<dbReference type="InterPro" id="IPR019787">
    <property type="entry name" value="Znf_PHD-finger"/>
</dbReference>
<feature type="region of interest" description="Disordered" evidence="6">
    <location>
        <begin position="675"/>
        <end position="716"/>
    </location>
</feature>
<feature type="region of interest" description="Disordered" evidence="6">
    <location>
        <begin position="789"/>
        <end position="848"/>
    </location>
</feature>
<feature type="compositionally biased region" description="Polar residues" evidence="6">
    <location>
        <begin position="831"/>
        <end position="845"/>
    </location>
</feature>
<dbReference type="RefSeq" id="XP_001026385.2">
    <property type="nucleotide sequence ID" value="XM_001026385.3"/>
</dbReference>
<feature type="coiled-coil region" evidence="5">
    <location>
        <begin position="2809"/>
        <end position="2848"/>
    </location>
</feature>
<feature type="compositionally biased region" description="Low complexity" evidence="6">
    <location>
        <begin position="1291"/>
        <end position="1300"/>
    </location>
</feature>
<evidence type="ECO:0000313" key="9">
    <source>
        <dbReference type="Proteomes" id="UP000009168"/>
    </source>
</evidence>
<feature type="region of interest" description="Disordered" evidence="6">
    <location>
        <begin position="1714"/>
        <end position="1761"/>
    </location>
</feature>
<feature type="region of interest" description="Disordered" evidence="6">
    <location>
        <begin position="386"/>
        <end position="452"/>
    </location>
</feature>
<feature type="region of interest" description="Disordered" evidence="6">
    <location>
        <begin position="3548"/>
        <end position="3607"/>
    </location>
</feature>
<feature type="region of interest" description="Disordered" evidence="6">
    <location>
        <begin position="1550"/>
        <end position="1590"/>
    </location>
</feature>
<feature type="compositionally biased region" description="Polar residues" evidence="6">
    <location>
        <begin position="389"/>
        <end position="415"/>
    </location>
</feature>
<evidence type="ECO:0000256" key="3">
    <source>
        <dbReference type="ARBA" id="ARBA00022833"/>
    </source>
</evidence>
<dbReference type="GeneID" id="7833343"/>
<feature type="region of interest" description="Disordered" evidence="6">
    <location>
        <begin position="3074"/>
        <end position="3210"/>
    </location>
</feature>
<gene>
    <name evidence="8" type="ORF">TTHERM_00670640</name>
</gene>
<feature type="compositionally biased region" description="Low complexity" evidence="6">
    <location>
        <begin position="417"/>
        <end position="429"/>
    </location>
</feature>
<evidence type="ECO:0000256" key="1">
    <source>
        <dbReference type="ARBA" id="ARBA00022723"/>
    </source>
</evidence>
<feature type="compositionally biased region" description="Low complexity" evidence="6">
    <location>
        <begin position="789"/>
        <end position="801"/>
    </location>
</feature>
<feature type="compositionally biased region" description="Acidic residues" evidence="6">
    <location>
        <begin position="3112"/>
        <end position="3144"/>
    </location>
</feature>
<feature type="region of interest" description="Disordered" evidence="6">
    <location>
        <begin position="1088"/>
        <end position="1134"/>
    </location>
</feature>
<dbReference type="InParanoid" id="I7M4B1"/>
<dbReference type="PROSITE" id="PS50016">
    <property type="entry name" value="ZF_PHD_2"/>
    <property type="match status" value="1"/>
</dbReference>
<feature type="compositionally biased region" description="Polar residues" evidence="6">
    <location>
        <begin position="3188"/>
        <end position="3210"/>
    </location>
</feature>
<feature type="compositionally biased region" description="Polar residues" evidence="6">
    <location>
        <begin position="1635"/>
        <end position="1655"/>
    </location>
</feature>
<feature type="region of interest" description="Disordered" evidence="6">
    <location>
        <begin position="642"/>
        <end position="661"/>
    </location>
</feature>
<feature type="region of interest" description="Disordered" evidence="6">
    <location>
        <begin position="570"/>
        <end position="607"/>
    </location>
</feature>
<keyword evidence="9" id="KW-1185">Reference proteome</keyword>
<dbReference type="InterPro" id="IPR011011">
    <property type="entry name" value="Znf_FYVE_PHD"/>
</dbReference>
<feature type="compositionally biased region" description="Acidic residues" evidence="6">
    <location>
        <begin position="2893"/>
        <end position="2906"/>
    </location>
</feature>
<evidence type="ECO:0000313" key="8">
    <source>
        <dbReference type="EMBL" id="EAS06140.2"/>
    </source>
</evidence>
<feature type="compositionally biased region" description="Acidic residues" evidence="6">
    <location>
        <begin position="2244"/>
        <end position="2255"/>
    </location>
</feature>
<feature type="region of interest" description="Disordered" evidence="6">
    <location>
        <begin position="1255"/>
        <end position="1300"/>
    </location>
</feature>
<dbReference type="InterPro" id="IPR013083">
    <property type="entry name" value="Znf_RING/FYVE/PHD"/>
</dbReference>
<dbReference type="KEGG" id="tet:TTHERM_00670640"/>
<evidence type="ECO:0000259" key="7">
    <source>
        <dbReference type="PROSITE" id="PS50016"/>
    </source>
</evidence>
<feature type="coiled-coil region" evidence="5">
    <location>
        <begin position="3250"/>
        <end position="3277"/>
    </location>
</feature>
<feature type="compositionally biased region" description="Low complexity" evidence="6">
    <location>
        <begin position="3173"/>
        <end position="3187"/>
    </location>
</feature>
<feature type="compositionally biased region" description="Acidic residues" evidence="6">
    <location>
        <begin position="2274"/>
        <end position="2296"/>
    </location>
</feature>
<dbReference type="Proteomes" id="UP000009168">
    <property type="component" value="Unassembled WGS sequence"/>
</dbReference>
<feature type="compositionally biased region" description="Basic residues" evidence="6">
    <location>
        <begin position="3149"/>
        <end position="3169"/>
    </location>
</feature>
<evidence type="ECO:0000256" key="2">
    <source>
        <dbReference type="ARBA" id="ARBA00022771"/>
    </source>
</evidence>
<dbReference type="SUPFAM" id="SSF57903">
    <property type="entry name" value="FYVE/PHD zinc finger"/>
    <property type="match status" value="1"/>
</dbReference>
<feature type="compositionally biased region" description="Low complexity" evidence="6">
    <location>
        <begin position="642"/>
        <end position="660"/>
    </location>
</feature>